<organism evidence="7 8">
    <name type="scientific">Clupea harengus</name>
    <name type="common">Atlantic herring</name>
    <dbReference type="NCBI Taxonomy" id="7950"/>
    <lineage>
        <taxon>Eukaryota</taxon>
        <taxon>Metazoa</taxon>
        <taxon>Chordata</taxon>
        <taxon>Craniata</taxon>
        <taxon>Vertebrata</taxon>
        <taxon>Euteleostomi</taxon>
        <taxon>Actinopterygii</taxon>
        <taxon>Neopterygii</taxon>
        <taxon>Teleostei</taxon>
        <taxon>Clupei</taxon>
        <taxon>Clupeiformes</taxon>
        <taxon>Clupeoidei</taxon>
        <taxon>Clupeidae</taxon>
        <taxon>Clupea</taxon>
    </lineage>
</organism>
<dbReference type="AlphaFoldDB" id="A0A6P3VT82"/>
<comment type="similarity">
    <text evidence="2 5">Belongs to the UTP11 family.</text>
</comment>
<evidence type="ECO:0000256" key="5">
    <source>
        <dbReference type="PIRNR" id="PIRNR015952"/>
    </source>
</evidence>
<proteinExistence type="inferred from homology"/>
<dbReference type="RefSeq" id="XP_012680394.1">
    <property type="nucleotide sequence ID" value="XM_012824940.3"/>
</dbReference>
<feature type="region of interest" description="Disordered" evidence="6">
    <location>
        <begin position="1"/>
        <end position="24"/>
    </location>
</feature>
<keyword evidence="7" id="KW-1185">Reference proteome</keyword>
<dbReference type="GO" id="GO:0006364">
    <property type="term" value="P:rRNA processing"/>
    <property type="evidence" value="ECO:0007669"/>
    <property type="project" value="UniProtKB-UniRule"/>
</dbReference>
<evidence type="ECO:0000256" key="2">
    <source>
        <dbReference type="ARBA" id="ARBA00008105"/>
    </source>
</evidence>
<evidence type="ECO:0000256" key="4">
    <source>
        <dbReference type="ARBA" id="ARBA00023242"/>
    </source>
</evidence>
<reference evidence="8" key="1">
    <citation type="submission" date="2025-08" db="UniProtKB">
        <authorList>
            <consortium name="RefSeq"/>
        </authorList>
    </citation>
    <scope>IDENTIFICATION</scope>
</reference>
<dbReference type="GO" id="GO:0032040">
    <property type="term" value="C:small-subunit processome"/>
    <property type="evidence" value="ECO:0007669"/>
    <property type="project" value="UniProtKB-UniRule"/>
</dbReference>
<accession>A0A6P3VT82</accession>
<comment type="subunit">
    <text evidence="5">Component of the ribosomal small subunit (SSU) processome.</text>
</comment>
<evidence type="ECO:0000256" key="6">
    <source>
        <dbReference type="SAM" id="MobiDB-lite"/>
    </source>
</evidence>
<evidence type="ECO:0000256" key="1">
    <source>
        <dbReference type="ARBA" id="ARBA00004604"/>
    </source>
</evidence>
<dbReference type="PANTHER" id="PTHR12838:SF0">
    <property type="entry name" value="U3 SMALL NUCLEOLAR RNA-ASSOCIATED PROTEIN 11-RELATED"/>
    <property type="match status" value="1"/>
</dbReference>
<dbReference type="Proteomes" id="UP000515152">
    <property type="component" value="Chromosome 11"/>
</dbReference>
<gene>
    <name evidence="8" type="primary">utp11</name>
</gene>
<protein>
    <recommendedName>
        <fullName evidence="5">U3 small nucleolar RNA-associated protein 11</fullName>
        <shortName evidence="5">U3 snoRNA-associated protein 11</shortName>
    </recommendedName>
</protein>
<sequence length="253" mass="30262">MSSFRKALKSRQRDHKERSQLNFRKHLGLLEKKKDYKLRADDYHKKQNTLNAMRKRAMDKNPDEFYFKMINSQLKDGVHVDKKKEEEEVTDEQKKVMRTQDIKYVEMKRVSEAKKIERLKSGLHLLDAEGKQNNQQTFFVDTKEEVEAFDLAAHLNTVPELVKRTFNRPMVETLEKKSIVGTVETWNIEKLAKQRKNQYEILSQRIEREKKMFVISQKIQTRKELQDKTRKVKVKKETANSAAIYKFEAKRKR</sequence>
<comment type="subcellular location">
    <subcellularLocation>
        <location evidence="1 5">Nucleus</location>
        <location evidence="1 5">Nucleolus</location>
    </subcellularLocation>
</comment>
<keyword evidence="3 5" id="KW-0698">rRNA processing</keyword>
<evidence type="ECO:0000313" key="7">
    <source>
        <dbReference type="Proteomes" id="UP000515152"/>
    </source>
</evidence>
<dbReference type="KEGG" id="char:105897941"/>
<comment type="function">
    <text evidence="5">Involved in nucleolar processing of pre-18S ribosomal RNA.</text>
</comment>
<dbReference type="Pfam" id="PF03998">
    <property type="entry name" value="Utp11"/>
    <property type="match status" value="1"/>
</dbReference>
<dbReference type="PANTHER" id="PTHR12838">
    <property type="entry name" value="U3 SMALL NUCLEOLAR RNA-ASSOCIATED PROTEIN 11"/>
    <property type="match status" value="1"/>
</dbReference>
<feature type="compositionally biased region" description="Basic residues" evidence="6">
    <location>
        <begin position="1"/>
        <end position="13"/>
    </location>
</feature>
<name>A0A6P3VT82_CLUHA</name>
<evidence type="ECO:0000256" key="3">
    <source>
        <dbReference type="ARBA" id="ARBA00022552"/>
    </source>
</evidence>
<keyword evidence="4 5" id="KW-0539">Nucleus</keyword>
<dbReference type="PIRSF" id="PIRSF015952">
    <property type="entry name" value="U3snoRNP11"/>
    <property type="match status" value="1"/>
</dbReference>
<dbReference type="InterPro" id="IPR007144">
    <property type="entry name" value="SSU_processome_Utp11"/>
</dbReference>
<dbReference type="OrthoDB" id="29058at2759"/>
<evidence type="ECO:0000313" key="8">
    <source>
        <dbReference type="RefSeq" id="XP_012680394.1"/>
    </source>
</evidence>
<dbReference type="GeneID" id="105897941"/>
<dbReference type="CTD" id="51118"/>